<evidence type="ECO:0000313" key="5">
    <source>
        <dbReference type="EMBL" id="RJX41904.1"/>
    </source>
</evidence>
<dbReference type="InterPro" id="IPR006311">
    <property type="entry name" value="TAT_signal"/>
</dbReference>
<evidence type="ECO:0000256" key="1">
    <source>
        <dbReference type="ARBA" id="ARBA00022670"/>
    </source>
</evidence>
<keyword evidence="6" id="KW-1185">Reference proteome</keyword>
<evidence type="ECO:0000256" key="3">
    <source>
        <dbReference type="SAM" id="MobiDB-lite"/>
    </source>
</evidence>
<dbReference type="EMBL" id="QKNY01000018">
    <property type="protein sequence ID" value="RJX41904.1"/>
    <property type="molecule type" value="Genomic_DNA"/>
</dbReference>
<evidence type="ECO:0000259" key="4">
    <source>
        <dbReference type="Pfam" id="PF13180"/>
    </source>
</evidence>
<dbReference type="GO" id="GO:0004252">
    <property type="term" value="F:serine-type endopeptidase activity"/>
    <property type="evidence" value="ECO:0007669"/>
    <property type="project" value="InterPro"/>
</dbReference>
<evidence type="ECO:0000313" key="6">
    <source>
        <dbReference type="Proteomes" id="UP000276588"/>
    </source>
</evidence>
<comment type="caution">
    <text evidence="5">The sequence shown here is derived from an EMBL/GenBank/DDBJ whole genome shotgun (WGS) entry which is preliminary data.</text>
</comment>
<accession>A0A3A6PIW8</accession>
<dbReference type="PRINTS" id="PR00834">
    <property type="entry name" value="PROTEASES2C"/>
</dbReference>
<dbReference type="Pfam" id="PF13365">
    <property type="entry name" value="Trypsin_2"/>
    <property type="match status" value="1"/>
</dbReference>
<protein>
    <submittedName>
        <fullName evidence="5">Serine protease</fullName>
    </submittedName>
</protein>
<dbReference type="AlphaFoldDB" id="A0A3A6PIW8"/>
<dbReference type="PANTHER" id="PTHR43343:SF3">
    <property type="entry name" value="PROTEASE DO-LIKE 8, CHLOROPLASTIC"/>
    <property type="match status" value="1"/>
</dbReference>
<reference evidence="5 6" key="1">
    <citation type="submission" date="2018-06" db="EMBL/GenBank/DDBJ databases">
        <title>Halonotius sp. F13-13 a new haloarchaeeon isolated from a solar saltern from Isla Cristina, Huelva, Spain.</title>
        <authorList>
            <person name="Duran-Viseras A."/>
            <person name="Sanchez-Porro C."/>
            <person name="Ventosa A."/>
        </authorList>
    </citation>
    <scope>NUCLEOTIDE SEQUENCE [LARGE SCALE GENOMIC DNA]</scope>
    <source>
        <strain evidence="5 6">F13-13</strain>
    </source>
</reference>
<dbReference type="PANTHER" id="PTHR43343">
    <property type="entry name" value="PEPTIDASE S12"/>
    <property type="match status" value="1"/>
</dbReference>
<name>A0A3A6PIW8_9EURY</name>
<dbReference type="InterPro" id="IPR036034">
    <property type="entry name" value="PDZ_sf"/>
</dbReference>
<gene>
    <name evidence="5" type="ORF">DM826_09565</name>
</gene>
<keyword evidence="2" id="KW-0378">Hydrolase</keyword>
<dbReference type="InterPro" id="IPR001478">
    <property type="entry name" value="PDZ"/>
</dbReference>
<dbReference type="Gene3D" id="2.40.10.120">
    <property type="match status" value="1"/>
</dbReference>
<dbReference type="SUPFAM" id="SSF50494">
    <property type="entry name" value="Trypsin-like serine proteases"/>
    <property type="match status" value="1"/>
</dbReference>
<dbReference type="InterPro" id="IPR001940">
    <property type="entry name" value="Peptidase_S1C"/>
</dbReference>
<dbReference type="Gene3D" id="2.30.42.10">
    <property type="match status" value="1"/>
</dbReference>
<evidence type="ECO:0000256" key="2">
    <source>
        <dbReference type="ARBA" id="ARBA00022801"/>
    </source>
</evidence>
<keyword evidence="1 5" id="KW-0645">Protease</keyword>
<dbReference type="Pfam" id="PF13180">
    <property type="entry name" value="PDZ_2"/>
    <property type="match status" value="1"/>
</dbReference>
<feature type="region of interest" description="Disordered" evidence="3">
    <location>
        <begin position="23"/>
        <end position="50"/>
    </location>
</feature>
<organism evidence="5 6">
    <name type="scientific">Halonotius aquaticus</name>
    <dbReference type="NCBI Taxonomy" id="2216978"/>
    <lineage>
        <taxon>Archaea</taxon>
        <taxon>Methanobacteriati</taxon>
        <taxon>Methanobacteriota</taxon>
        <taxon>Stenosarchaea group</taxon>
        <taxon>Halobacteria</taxon>
        <taxon>Halobacteriales</taxon>
        <taxon>Haloferacaceae</taxon>
        <taxon>Halonotius</taxon>
    </lineage>
</organism>
<dbReference type="InterPro" id="IPR009003">
    <property type="entry name" value="Peptidase_S1_PA"/>
</dbReference>
<dbReference type="SUPFAM" id="SSF50156">
    <property type="entry name" value="PDZ domain-like"/>
    <property type="match status" value="1"/>
</dbReference>
<dbReference type="InterPro" id="IPR051201">
    <property type="entry name" value="Chloro_Bact_Ser_Proteases"/>
</dbReference>
<dbReference type="RefSeq" id="WP_120103175.1">
    <property type="nucleotide sequence ID" value="NZ_QKNY01000018.1"/>
</dbReference>
<dbReference type="GO" id="GO:0006508">
    <property type="term" value="P:proteolysis"/>
    <property type="evidence" value="ECO:0007669"/>
    <property type="project" value="UniProtKB-KW"/>
</dbReference>
<sequence>MSSQPTRREIILTGGAATLAGLAGCGSPLSTSAPEPATGGDSETQPDAQPDDYTEIYEATIDSVVLVETDGQGTGFMYDDQHIVTNAHVVGTAQSARLRFTEGRWSTARVVGSDPHSDLAVLAVDDVPEAASPLSFADDDPEVGQRVLAIGNPYNLNGTMTNGIISGVNRSIPSPAGFEIPDAIQTDAPVNPGNSGGPLVDLDGDVVAVINSGGGDNIGFGISAALTQRVIPELLTTGDYEHAYMGVSFEDVTPTVARVNDLPASRGLLVVGVAPGGPSDGRLQPSSEISIVDGERVPVGGDVIRAVDDTTIETSEALGSYLALETNPGETVDVTVLRDGREQTVQIELGTRPTGV</sequence>
<dbReference type="PROSITE" id="PS51257">
    <property type="entry name" value="PROKAR_LIPOPROTEIN"/>
    <property type="match status" value="1"/>
</dbReference>
<feature type="domain" description="PDZ" evidence="4">
    <location>
        <begin position="244"/>
        <end position="349"/>
    </location>
</feature>
<dbReference type="Proteomes" id="UP000276588">
    <property type="component" value="Unassembled WGS sequence"/>
</dbReference>
<dbReference type="PROSITE" id="PS51318">
    <property type="entry name" value="TAT"/>
    <property type="match status" value="1"/>
</dbReference>
<dbReference type="OrthoDB" id="350578at2157"/>
<proteinExistence type="predicted"/>